<organism evidence="3 4">
    <name type="scientific">Candidatus Magasanikbacteria bacterium GW2011_GWA2_42_32</name>
    <dbReference type="NCBI Taxonomy" id="1619039"/>
    <lineage>
        <taxon>Bacteria</taxon>
        <taxon>Candidatus Magasanikiibacteriota</taxon>
    </lineage>
</organism>
<dbReference type="Proteomes" id="UP000034837">
    <property type="component" value="Unassembled WGS sequence"/>
</dbReference>
<name>A0A0G1D4P8_9BACT</name>
<keyword evidence="1" id="KW-0472">Membrane</keyword>
<comment type="caution">
    <text evidence="3">The sequence shown here is derived from an EMBL/GenBank/DDBJ whole genome shotgun (WGS) entry which is preliminary data.</text>
</comment>
<evidence type="ECO:0000313" key="3">
    <source>
        <dbReference type="EMBL" id="KKS57008.1"/>
    </source>
</evidence>
<sequence>MKKIFIIFGIILAFSVAHPLLASAQMMGNSVQNPEILQEEAKGKEIFDKLQSKTTACNNLSDDEFEVLGDYFMGQMMGSSHSTMDALMEQRIGKDNNRLMHIALGKRLSGCDTSASFPSQGYSFLPMMGMMNGGYSNILSQPGVYNYGIGMMGASWNGWSMMGGQNVTGIILYILVLVFFVGGIAVFVKYLLKK</sequence>
<protein>
    <submittedName>
        <fullName evidence="3">Uncharacterized protein</fullName>
    </submittedName>
</protein>
<keyword evidence="1" id="KW-1133">Transmembrane helix</keyword>
<accession>A0A0G1D4P8</accession>
<gene>
    <name evidence="3" type="ORF">UV20_C0004G0104</name>
</gene>
<feature type="transmembrane region" description="Helical" evidence="1">
    <location>
        <begin position="170"/>
        <end position="192"/>
    </location>
</feature>
<feature type="chain" id="PRO_5002536542" evidence="2">
    <location>
        <begin position="25"/>
        <end position="194"/>
    </location>
</feature>
<dbReference type="EMBL" id="LCDO01000004">
    <property type="protein sequence ID" value="KKS57008.1"/>
    <property type="molecule type" value="Genomic_DNA"/>
</dbReference>
<evidence type="ECO:0000256" key="2">
    <source>
        <dbReference type="SAM" id="SignalP"/>
    </source>
</evidence>
<evidence type="ECO:0000256" key="1">
    <source>
        <dbReference type="SAM" id="Phobius"/>
    </source>
</evidence>
<keyword evidence="1" id="KW-0812">Transmembrane</keyword>
<reference evidence="3 4" key="1">
    <citation type="journal article" date="2015" name="Nature">
        <title>rRNA introns, odd ribosomes, and small enigmatic genomes across a large radiation of phyla.</title>
        <authorList>
            <person name="Brown C.T."/>
            <person name="Hug L.A."/>
            <person name="Thomas B.C."/>
            <person name="Sharon I."/>
            <person name="Castelle C.J."/>
            <person name="Singh A."/>
            <person name="Wilkins M.J."/>
            <person name="Williams K.H."/>
            <person name="Banfield J.F."/>
        </authorList>
    </citation>
    <scope>NUCLEOTIDE SEQUENCE [LARGE SCALE GENOMIC DNA]</scope>
</reference>
<keyword evidence="2" id="KW-0732">Signal</keyword>
<evidence type="ECO:0000313" key="4">
    <source>
        <dbReference type="Proteomes" id="UP000034837"/>
    </source>
</evidence>
<feature type="signal peptide" evidence="2">
    <location>
        <begin position="1"/>
        <end position="24"/>
    </location>
</feature>
<proteinExistence type="predicted"/>
<dbReference type="AlphaFoldDB" id="A0A0G1D4P8"/>